<evidence type="ECO:0000256" key="1">
    <source>
        <dbReference type="SAM" id="SignalP"/>
    </source>
</evidence>
<keyword evidence="3" id="KW-1185">Reference proteome</keyword>
<dbReference type="EMBL" id="JBHMCR010000026">
    <property type="protein sequence ID" value="MFB9524853.1"/>
    <property type="molecule type" value="Genomic_DNA"/>
</dbReference>
<reference evidence="2 3" key="1">
    <citation type="submission" date="2024-09" db="EMBL/GenBank/DDBJ databases">
        <authorList>
            <person name="Sun Q."/>
            <person name="Mori K."/>
        </authorList>
    </citation>
    <scope>NUCLEOTIDE SEQUENCE [LARGE SCALE GENOMIC DNA]</scope>
    <source>
        <strain evidence="2 3">JCM 4362</strain>
    </source>
</reference>
<feature type="chain" id="PRO_5046909062" evidence="1">
    <location>
        <begin position="26"/>
        <end position="327"/>
    </location>
</feature>
<name>A0ABV5PNP6_STRCM</name>
<dbReference type="SUPFAM" id="SSF55486">
    <property type="entry name" value="Metalloproteases ('zincins'), catalytic domain"/>
    <property type="match status" value="1"/>
</dbReference>
<proteinExistence type="predicted"/>
<dbReference type="Proteomes" id="UP001589718">
    <property type="component" value="Unassembled WGS sequence"/>
</dbReference>
<dbReference type="Pfam" id="PF13688">
    <property type="entry name" value="Reprolysin_5"/>
    <property type="match status" value="1"/>
</dbReference>
<evidence type="ECO:0000313" key="3">
    <source>
        <dbReference type="Proteomes" id="UP001589718"/>
    </source>
</evidence>
<feature type="signal peptide" evidence="1">
    <location>
        <begin position="1"/>
        <end position="25"/>
    </location>
</feature>
<protein>
    <submittedName>
        <fullName evidence="2">M12 family metallo-peptidase</fullName>
    </submittedName>
</protein>
<evidence type="ECO:0000313" key="2">
    <source>
        <dbReference type="EMBL" id="MFB9524853.1"/>
    </source>
</evidence>
<dbReference type="Gene3D" id="3.40.390.10">
    <property type="entry name" value="Collagenase (Catalytic Domain)"/>
    <property type="match status" value="1"/>
</dbReference>
<comment type="caution">
    <text evidence="2">The sequence shown here is derived from an EMBL/GenBank/DDBJ whole genome shotgun (WGS) entry which is preliminary data.</text>
</comment>
<dbReference type="InterPro" id="IPR024079">
    <property type="entry name" value="MetalloPept_cat_dom_sf"/>
</dbReference>
<gene>
    <name evidence="2" type="ORF">ACFFTU_33460</name>
</gene>
<accession>A0ABV5PNP6</accession>
<keyword evidence="1" id="KW-0732">Signal</keyword>
<dbReference type="RefSeq" id="WP_345219886.1">
    <property type="nucleotide sequence ID" value="NZ_BAAAXE010000003.1"/>
</dbReference>
<organism evidence="2 3">
    <name type="scientific">Streptomyces cremeus</name>
    <dbReference type="NCBI Taxonomy" id="66881"/>
    <lineage>
        <taxon>Bacteria</taxon>
        <taxon>Bacillati</taxon>
        <taxon>Actinomycetota</taxon>
        <taxon>Actinomycetes</taxon>
        <taxon>Kitasatosporales</taxon>
        <taxon>Streptomycetaceae</taxon>
        <taxon>Streptomyces</taxon>
    </lineage>
</organism>
<sequence length="327" mass="35524">MPAMFSPVAASAATGLLLSVLALGAAVPGADTNAHTSPTTGKAPSPVAAAVRAPCPRVDVLGIYTVKAARAVGGKHRTALTSRTIAKRMNHSLKSSGVCGRVRFLTSYTATSYTGPETFAETYRHLKDPHDPSLGAQAHRLRDRYGADLVVLLTDQEQRGGGKGDYTADLTRASDEFAYSVADVQGIGQDSVSHEWGHNLGLAHDRHTIAADPEGSMRISTTRPYNTGWITPDGKYRTIMAYQRSCGPSCKPISRFANPRQTYQGQPLGDSLSDNARVLRETLPIVARYRDRPSRPQRSRVPHVPHECLAHPWRLACWLRLPDTRLP</sequence>